<dbReference type="InterPro" id="IPR018060">
    <property type="entry name" value="HTH_AraC"/>
</dbReference>
<evidence type="ECO:0000313" key="6">
    <source>
        <dbReference type="Proteomes" id="UP000249248"/>
    </source>
</evidence>
<evidence type="ECO:0000256" key="1">
    <source>
        <dbReference type="ARBA" id="ARBA00023015"/>
    </source>
</evidence>
<dbReference type="InterPro" id="IPR014710">
    <property type="entry name" value="RmlC-like_jellyroll"/>
</dbReference>
<dbReference type="GO" id="GO:0003700">
    <property type="term" value="F:DNA-binding transcription factor activity"/>
    <property type="evidence" value="ECO:0007669"/>
    <property type="project" value="InterPro"/>
</dbReference>
<name>A0A2W1N0W0_9FLAO</name>
<evidence type="ECO:0000256" key="2">
    <source>
        <dbReference type="ARBA" id="ARBA00023125"/>
    </source>
</evidence>
<dbReference type="SUPFAM" id="SSF46689">
    <property type="entry name" value="Homeodomain-like"/>
    <property type="match status" value="1"/>
</dbReference>
<dbReference type="InterPro" id="IPR009057">
    <property type="entry name" value="Homeodomain-like_sf"/>
</dbReference>
<dbReference type="RefSeq" id="WP_111062929.1">
    <property type="nucleotide sequence ID" value="NZ_JBHUCU010000016.1"/>
</dbReference>
<gene>
    <name evidence="5" type="ORF">DNU06_09035</name>
</gene>
<dbReference type="AlphaFoldDB" id="A0A2W1N0W0"/>
<dbReference type="PANTHER" id="PTHR43280:SF32">
    <property type="entry name" value="TRANSCRIPTIONAL REGULATORY PROTEIN"/>
    <property type="match status" value="1"/>
</dbReference>
<dbReference type="InterPro" id="IPR037923">
    <property type="entry name" value="HTH-like"/>
</dbReference>
<feature type="domain" description="HTH araC/xylS-type" evidence="4">
    <location>
        <begin position="187"/>
        <end position="285"/>
    </location>
</feature>
<accession>A0A2W1N0W0</accession>
<dbReference type="SUPFAM" id="SSF51215">
    <property type="entry name" value="Regulatory protein AraC"/>
    <property type="match status" value="1"/>
</dbReference>
<evidence type="ECO:0000256" key="3">
    <source>
        <dbReference type="ARBA" id="ARBA00023163"/>
    </source>
</evidence>
<dbReference type="PANTHER" id="PTHR43280">
    <property type="entry name" value="ARAC-FAMILY TRANSCRIPTIONAL REGULATOR"/>
    <property type="match status" value="1"/>
</dbReference>
<dbReference type="OrthoDB" id="1007667at2"/>
<proteinExistence type="predicted"/>
<protein>
    <submittedName>
        <fullName evidence="5">AraC family transcriptional regulator</fullName>
    </submittedName>
</protein>
<dbReference type="SMART" id="SM00342">
    <property type="entry name" value="HTH_ARAC"/>
    <property type="match status" value="1"/>
</dbReference>
<dbReference type="PROSITE" id="PS01124">
    <property type="entry name" value="HTH_ARAC_FAMILY_2"/>
    <property type="match status" value="1"/>
</dbReference>
<dbReference type="Gene3D" id="2.60.120.10">
    <property type="entry name" value="Jelly Rolls"/>
    <property type="match status" value="1"/>
</dbReference>
<comment type="caution">
    <text evidence="5">The sequence shown here is derived from an EMBL/GenBank/DDBJ whole genome shotgun (WGS) entry which is preliminary data.</text>
</comment>
<dbReference type="Gene3D" id="1.10.10.60">
    <property type="entry name" value="Homeodomain-like"/>
    <property type="match status" value="1"/>
</dbReference>
<dbReference type="Proteomes" id="UP000249248">
    <property type="component" value="Unassembled WGS sequence"/>
</dbReference>
<dbReference type="EMBL" id="QKSB01000004">
    <property type="protein sequence ID" value="PZE17404.1"/>
    <property type="molecule type" value="Genomic_DNA"/>
</dbReference>
<dbReference type="Pfam" id="PF12833">
    <property type="entry name" value="HTH_18"/>
    <property type="match status" value="1"/>
</dbReference>
<evidence type="ECO:0000259" key="4">
    <source>
        <dbReference type="PROSITE" id="PS01124"/>
    </source>
</evidence>
<evidence type="ECO:0000313" key="5">
    <source>
        <dbReference type="EMBL" id="PZE17404.1"/>
    </source>
</evidence>
<keyword evidence="2" id="KW-0238">DNA-binding</keyword>
<keyword evidence="3" id="KW-0804">Transcription</keyword>
<dbReference type="GO" id="GO:0043565">
    <property type="term" value="F:sequence-specific DNA binding"/>
    <property type="evidence" value="ECO:0007669"/>
    <property type="project" value="InterPro"/>
</dbReference>
<reference evidence="5 6" key="1">
    <citation type="submission" date="2018-06" db="EMBL/GenBank/DDBJ databases">
        <title>The draft genome sequence of Crocinitomix sp. SM1701.</title>
        <authorList>
            <person name="Zhang X."/>
        </authorList>
    </citation>
    <scope>NUCLEOTIDE SEQUENCE [LARGE SCALE GENOMIC DNA]</scope>
    <source>
        <strain evidence="5 6">SM1701</strain>
    </source>
</reference>
<sequence length="290" mass="33541">MYKNLKQVLSLYGVAINKPYYISLGNPKHWFPEIPFRMDFYTFFVCIDGEITIDVDNKAHIIHANGFLISAPSTAIRFRNASKNFKYKLLLFEKNFLIKNLSNPFILEKNLLFQNDTYSIINANTASINGLEDILSYLERKSKDQKEFTDEIIRTIIFNLLLEIAEIKQQNMTDNSGVSENASTVYFKFRKLILENILNNKSVQFYADKLNVSNKYLIEIVKKASEKTPHEIINEALMKEAYVLLGEPALNITEIAFRLQFNSVSAFGRFFKKNANISPLAYRKKENLKA</sequence>
<organism evidence="5 6">
    <name type="scientific">Putridiphycobacter roseus</name>
    <dbReference type="NCBI Taxonomy" id="2219161"/>
    <lineage>
        <taxon>Bacteria</taxon>
        <taxon>Pseudomonadati</taxon>
        <taxon>Bacteroidota</taxon>
        <taxon>Flavobacteriia</taxon>
        <taxon>Flavobacteriales</taxon>
        <taxon>Crocinitomicaceae</taxon>
        <taxon>Putridiphycobacter</taxon>
    </lineage>
</organism>
<keyword evidence="1" id="KW-0805">Transcription regulation</keyword>
<keyword evidence="6" id="KW-1185">Reference proteome</keyword>